<sequence length="50" mass="5490">NMQSTDLQDLLMCEPYFEDFTTTNALGSNDSSSVQLPSATLSEFEAQIQA</sequence>
<dbReference type="EMBL" id="CAJVPV010046125">
    <property type="protein sequence ID" value="CAG8770286.1"/>
    <property type="molecule type" value="Genomic_DNA"/>
</dbReference>
<dbReference type="Proteomes" id="UP000789342">
    <property type="component" value="Unassembled WGS sequence"/>
</dbReference>
<comment type="caution">
    <text evidence="1">The sequence shown here is derived from an EMBL/GenBank/DDBJ whole genome shotgun (WGS) entry which is preliminary data.</text>
</comment>
<keyword evidence="2" id="KW-1185">Reference proteome</keyword>
<evidence type="ECO:0000313" key="1">
    <source>
        <dbReference type="EMBL" id="CAG8770286.1"/>
    </source>
</evidence>
<proteinExistence type="predicted"/>
<dbReference type="AlphaFoldDB" id="A0A9N9JAA7"/>
<accession>A0A9N9JAA7</accession>
<evidence type="ECO:0000313" key="2">
    <source>
        <dbReference type="Proteomes" id="UP000789342"/>
    </source>
</evidence>
<feature type="non-terminal residue" evidence="1">
    <location>
        <position position="50"/>
    </location>
</feature>
<feature type="non-terminal residue" evidence="1">
    <location>
        <position position="1"/>
    </location>
</feature>
<organism evidence="1 2">
    <name type="scientific">Acaulospora morrowiae</name>
    <dbReference type="NCBI Taxonomy" id="94023"/>
    <lineage>
        <taxon>Eukaryota</taxon>
        <taxon>Fungi</taxon>
        <taxon>Fungi incertae sedis</taxon>
        <taxon>Mucoromycota</taxon>
        <taxon>Glomeromycotina</taxon>
        <taxon>Glomeromycetes</taxon>
        <taxon>Diversisporales</taxon>
        <taxon>Acaulosporaceae</taxon>
        <taxon>Acaulospora</taxon>
    </lineage>
</organism>
<gene>
    <name evidence="1" type="ORF">AMORRO_LOCUS16533</name>
</gene>
<reference evidence="1" key="1">
    <citation type="submission" date="2021-06" db="EMBL/GenBank/DDBJ databases">
        <authorList>
            <person name="Kallberg Y."/>
            <person name="Tangrot J."/>
            <person name="Rosling A."/>
        </authorList>
    </citation>
    <scope>NUCLEOTIDE SEQUENCE</scope>
    <source>
        <strain evidence="1">CL551</strain>
    </source>
</reference>
<name>A0A9N9JAA7_9GLOM</name>
<protein>
    <submittedName>
        <fullName evidence="1">8670_t:CDS:1</fullName>
    </submittedName>
</protein>